<reference evidence="3 4" key="1">
    <citation type="submission" date="2021-01" db="EMBL/GenBank/DDBJ databases">
        <title>Whole genome shotgun sequence of Actinoplanes deccanensis NBRC 13994.</title>
        <authorList>
            <person name="Komaki H."/>
            <person name="Tamura T."/>
        </authorList>
    </citation>
    <scope>NUCLEOTIDE SEQUENCE [LARGE SCALE GENOMIC DNA]</scope>
    <source>
        <strain evidence="3 4">NBRC 13994</strain>
    </source>
</reference>
<dbReference type="EMBL" id="BOMI01000208">
    <property type="protein sequence ID" value="GID80825.1"/>
    <property type="molecule type" value="Genomic_DNA"/>
</dbReference>
<dbReference type="PANTHER" id="PTHR39428">
    <property type="entry name" value="F420H(2)-DEPENDENT QUINONE REDUCTASE RV1261C"/>
    <property type="match status" value="1"/>
</dbReference>
<evidence type="ECO:0000256" key="1">
    <source>
        <dbReference type="ARBA" id="ARBA00008710"/>
    </source>
</evidence>
<dbReference type="Pfam" id="PF04075">
    <property type="entry name" value="F420H2_quin_red"/>
    <property type="match status" value="1"/>
</dbReference>
<dbReference type="SUPFAM" id="SSF50475">
    <property type="entry name" value="FMN-binding split barrel"/>
    <property type="match status" value="1"/>
</dbReference>
<gene>
    <name evidence="3" type="ORF">Ade02nite_94660</name>
</gene>
<proteinExistence type="inferred from homology"/>
<dbReference type="PANTHER" id="PTHR39428:SF1">
    <property type="entry name" value="F420H(2)-DEPENDENT QUINONE REDUCTASE RV1261C"/>
    <property type="match status" value="1"/>
</dbReference>
<comment type="similarity">
    <text evidence="1">Belongs to the F420H(2)-dependent quinone reductase family.</text>
</comment>
<accession>A0ABQ3YLE8</accession>
<name>A0ABQ3YLE8_9ACTN</name>
<dbReference type="InterPro" id="IPR012349">
    <property type="entry name" value="Split_barrel_FMN-bd"/>
</dbReference>
<evidence type="ECO:0008006" key="5">
    <source>
        <dbReference type="Google" id="ProtNLM"/>
    </source>
</evidence>
<dbReference type="Gene3D" id="2.30.110.10">
    <property type="entry name" value="Electron Transport, Fmn-binding Protein, Chain A"/>
    <property type="match status" value="1"/>
</dbReference>
<evidence type="ECO:0000256" key="2">
    <source>
        <dbReference type="ARBA" id="ARBA00049106"/>
    </source>
</evidence>
<comment type="caution">
    <text evidence="3">The sequence shown here is derived from an EMBL/GenBank/DDBJ whole genome shotgun (WGS) entry which is preliminary data.</text>
</comment>
<evidence type="ECO:0000313" key="4">
    <source>
        <dbReference type="Proteomes" id="UP000609879"/>
    </source>
</evidence>
<evidence type="ECO:0000313" key="3">
    <source>
        <dbReference type="EMBL" id="GID80825.1"/>
    </source>
</evidence>
<protein>
    <recommendedName>
        <fullName evidence="5">Nitroreductase family deazaflavin-dependent oxidoreductase</fullName>
    </recommendedName>
</protein>
<keyword evidence="4" id="KW-1185">Reference proteome</keyword>
<organism evidence="3 4">
    <name type="scientific">Paractinoplanes deccanensis</name>
    <dbReference type="NCBI Taxonomy" id="113561"/>
    <lineage>
        <taxon>Bacteria</taxon>
        <taxon>Bacillati</taxon>
        <taxon>Actinomycetota</taxon>
        <taxon>Actinomycetes</taxon>
        <taxon>Micromonosporales</taxon>
        <taxon>Micromonosporaceae</taxon>
        <taxon>Paractinoplanes</taxon>
    </lineage>
</organism>
<dbReference type="InterPro" id="IPR004378">
    <property type="entry name" value="F420H2_quin_Rdtase"/>
</dbReference>
<dbReference type="RefSeq" id="WP_203778034.1">
    <property type="nucleotide sequence ID" value="NZ_BAAABO010000062.1"/>
</dbReference>
<dbReference type="Proteomes" id="UP000609879">
    <property type="component" value="Unassembled WGS sequence"/>
</dbReference>
<sequence>MPHPFHQQIIDEFRANGGRVGGWLAGSRLILLTTRGARSGAAHTTPLGFLPYDGGIVVIASAGGADRNPDWYHNVLADNQVTVEDGTRTYRAEATPLSGAERDRAFARAVADDPGWAGYQAKTSRTIPVVALRPTLS</sequence>
<dbReference type="NCBIfam" id="TIGR00026">
    <property type="entry name" value="hi_GC_TIGR00026"/>
    <property type="match status" value="1"/>
</dbReference>
<comment type="catalytic activity">
    <reaction evidence="2">
        <text>oxidized coenzyme F420-(gamma-L-Glu)(n) + a quinol + H(+) = reduced coenzyme F420-(gamma-L-Glu)(n) + a quinone</text>
        <dbReference type="Rhea" id="RHEA:39663"/>
        <dbReference type="Rhea" id="RHEA-COMP:12939"/>
        <dbReference type="Rhea" id="RHEA-COMP:14378"/>
        <dbReference type="ChEBI" id="CHEBI:15378"/>
        <dbReference type="ChEBI" id="CHEBI:24646"/>
        <dbReference type="ChEBI" id="CHEBI:132124"/>
        <dbReference type="ChEBI" id="CHEBI:133980"/>
        <dbReference type="ChEBI" id="CHEBI:139511"/>
    </reaction>
</comment>